<feature type="transmembrane region" description="Helical" evidence="1">
    <location>
        <begin position="12"/>
        <end position="35"/>
    </location>
</feature>
<dbReference type="Proteomes" id="UP001432000">
    <property type="component" value="Chromosome"/>
</dbReference>
<keyword evidence="1" id="KW-1133">Transmembrane helix</keyword>
<accession>A0ABZ2PLK0</accession>
<feature type="transmembrane region" description="Helical" evidence="1">
    <location>
        <begin position="197"/>
        <end position="217"/>
    </location>
</feature>
<gene>
    <name evidence="2" type="ORF">WDS16_04035</name>
</gene>
<organism evidence="2 3">
    <name type="scientific">Rhodococcus sovatensis</name>
    <dbReference type="NCBI Taxonomy" id="1805840"/>
    <lineage>
        <taxon>Bacteria</taxon>
        <taxon>Bacillati</taxon>
        <taxon>Actinomycetota</taxon>
        <taxon>Actinomycetes</taxon>
        <taxon>Mycobacteriales</taxon>
        <taxon>Nocardiaceae</taxon>
        <taxon>Rhodococcus</taxon>
    </lineage>
</organism>
<evidence type="ECO:0000313" key="3">
    <source>
        <dbReference type="Proteomes" id="UP001432000"/>
    </source>
</evidence>
<protein>
    <submittedName>
        <fullName evidence="2">DUF998 domain-containing protein</fullName>
    </submittedName>
</protein>
<keyword evidence="1" id="KW-0472">Membrane</keyword>
<dbReference type="Pfam" id="PF06197">
    <property type="entry name" value="DUF998"/>
    <property type="match status" value="1"/>
</dbReference>
<feature type="transmembrane region" description="Helical" evidence="1">
    <location>
        <begin position="83"/>
        <end position="104"/>
    </location>
</feature>
<name>A0ABZ2PLK0_9NOCA</name>
<dbReference type="RefSeq" id="WP_338890689.1">
    <property type="nucleotide sequence ID" value="NZ_CP147846.1"/>
</dbReference>
<reference evidence="2 3" key="1">
    <citation type="submission" date="2024-03" db="EMBL/GenBank/DDBJ databases">
        <title>Natural products discovery in diverse microorganisms through a two-stage MS feature dereplication strategy.</title>
        <authorList>
            <person name="Zhang R."/>
        </authorList>
    </citation>
    <scope>NUCLEOTIDE SEQUENCE [LARGE SCALE GENOMIC DNA]</scope>
    <source>
        <strain evidence="2 3">18930</strain>
    </source>
</reference>
<proteinExistence type="predicted"/>
<feature type="transmembrane region" description="Helical" evidence="1">
    <location>
        <begin position="157"/>
        <end position="177"/>
    </location>
</feature>
<keyword evidence="3" id="KW-1185">Reference proteome</keyword>
<evidence type="ECO:0000313" key="2">
    <source>
        <dbReference type="EMBL" id="WXG69732.1"/>
    </source>
</evidence>
<feature type="transmembrane region" description="Helical" evidence="1">
    <location>
        <begin position="124"/>
        <end position="145"/>
    </location>
</feature>
<keyword evidence="1" id="KW-0812">Transmembrane</keyword>
<dbReference type="EMBL" id="CP147846">
    <property type="protein sequence ID" value="WXG69732.1"/>
    <property type="molecule type" value="Genomic_DNA"/>
</dbReference>
<evidence type="ECO:0000256" key="1">
    <source>
        <dbReference type="SAM" id="Phobius"/>
    </source>
</evidence>
<dbReference type="InterPro" id="IPR009339">
    <property type="entry name" value="DUF998"/>
</dbReference>
<feature type="transmembrane region" description="Helical" evidence="1">
    <location>
        <begin position="55"/>
        <end position="76"/>
    </location>
</feature>
<sequence length="227" mass="23870">MTLDSARLPRPASFGAASIVLGALIVLVLDLHTASSNAEHLRRTISEYGLGAQQWVFFVGVLLLAIGSAATLAAAVRHGMTAVSSTASIALMLWTVGLVAVIAVPKQDWSNDATLGIGGAVHRLGAAVAFISIPVAVIAFARPWLRDARWGSWARATALLAALAVASLLPIVYALFVGMTSTTPWYRVVTLGYVERILVVAEVIALISLALWVRVASRSCVESDAGR</sequence>